<reference evidence="2 3" key="1">
    <citation type="journal article" date="2018" name="Elife">
        <title>Firefly genomes illuminate parallel origins of bioluminescence in beetles.</title>
        <authorList>
            <person name="Fallon T.R."/>
            <person name="Lower S.E."/>
            <person name="Chang C.H."/>
            <person name="Bessho-Uehara M."/>
            <person name="Martin G.J."/>
            <person name="Bewick A.J."/>
            <person name="Behringer M."/>
            <person name="Debat H.J."/>
            <person name="Wong I."/>
            <person name="Day J.C."/>
            <person name="Suvorov A."/>
            <person name="Silva C.J."/>
            <person name="Stanger-Hall K.F."/>
            <person name="Hall D.W."/>
            <person name="Schmitz R.J."/>
            <person name="Nelson D.R."/>
            <person name="Lewis S.M."/>
            <person name="Shigenobu S."/>
            <person name="Bybee S.M."/>
            <person name="Larracuente A.M."/>
            <person name="Oba Y."/>
            <person name="Weng J.K."/>
        </authorList>
    </citation>
    <scope>NUCLEOTIDE SEQUENCE [LARGE SCALE GENOMIC DNA]</scope>
    <source>
        <strain evidence="2">1611_PpyrPB1</strain>
        <tissue evidence="2">Whole body</tissue>
    </source>
</reference>
<organism evidence="2 3">
    <name type="scientific">Photinus pyralis</name>
    <name type="common">Common eastern firefly</name>
    <name type="synonym">Lampyris pyralis</name>
    <dbReference type="NCBI Taxonomy" id="7054"/>
    <lineage>
        <taxon>Eukaryota</taxon>
        <taxon>Metazoa</taxon>
        <taxon>Ecdysozoa</taxon>
        <taxon>Arthropoda</taxon>
        <taxon>Hexapoda</taxon>
        <taxon>Insecta</taxon>
        <taxon>Pterygota</taxon>
        <taxon>Neoptera</taxon>
        <taxon>Endopterygota</taxon>
        <taxon>Coleoptera</taxon>
        <taxon>Polyphaga</taxon>
        <taxon>Elateriformia</taxon>
        <taxon>Elateroidea</taxon>
        <taxon>Lampyridae</taxon>
        <taxon>Lampyrinae</taxon>
        <taxon>Photinus</taxon>
    </lineage>
</organism>
<evidence type="ECO:0008006" key="4">
    <source>
        <dbReference type="Google" id="ProtNLM"/>
    </source>
</evidence>
<protein>
    <recommendedName>
        <fullName evidence="4">Lipocalin/cytosolic fatty-acid binding domain-containing protein</fullName>
    </recommendedName>
</protein>
<evidence type="ECO:0000313" key="3">
    <source>
        <dbReference type="Proteomes" id="UP000327044"/>
    </source>
</evidence>
<dbReference type="InterPro" id="IPR012674">
    <property type="entry name" value="Calycin"/>
</dbReference>
<comment type="caution">
    <text evidence="2">The sequence shown here is derived from an EMBL/GenBank/DDBJ whole genome shotgun (WGS) entry which is preliminary data.</text>
</comment>
<gene>
    <name evidence="2" type="ORF">PPYR_03697</name>
</gene>
<sequence length="206" mass="23485">MQKLLITIFVTISAATGLPPPVTEGAVCPHERSMEGLDMRQMVGEWFVYETATVNEEGGSSKPVSCQSFIIDNSSDTVYVLKSVWGDSRFKFIFNYNIIEEDRPINPVSKTSLGTDKIDGDETIFLNQAVDEIRMSVLATDYRNVAVIFTCEQEETYTRKVYLLRRIRDPKAMKRMEKILIGNVYSKLHEYGFDLENLQEVEQEGC</sequence>
<dbReference type="AlphaFoldDB" id="A0A5N4A3K8"/>
<evidence type="ECO:0000313" key="2">
    <source>
        <dbReference type="EMBL" id="KAB0791897.1"/>
    </source>
</evidence>
<dbReference type="Gene3D" id="2.40.128.20">
    <property type="match status" value="1"/>
</dbReference>
<feature type="chain" id="PRO_5024388759" description="Lipocalin/cytosolic fatty-acid binding domain-containing protein" evidence="1">
    <location>
        <begin position="18"/>
        <end position="206"/>
    </location>
</feature>
<feature type="signal peptide" evidence="1">
    <location>
        <begin position="1"/>
        <end position="17"/>
    </location>
</feature>
<evidence type="ECO:0000256" key="1">
    <source>
        <dbReference type="SAM" id="SignalP"/>
    </source>
</evidence>
<keyword evidence="3" id="KW-1185">Reference proteome</keyword>
<dbReference type="EMBL" id="VVIM01000011">
    <property type="protein sequence ID" value="KAB0791897.1"/>
    <property type="molecule type" value="Genomic_DNA"/>
</dbReference>
<name>A0A5N4A3K8_PHOPY</name>
<dbReference type="SUPFAM" id="SSF50814">
    <property type="entry name" value="Lipocalins"/>
    <property type="match status" value="1"/>
</dbReference>
<proteinExistence type="predicted"/>
<accession>A0A5N4A3K8</accession>
<dbReference type="InParanoid" id="A0A5N4A3K8"/>
<keyword evidence="1" id="KW-0732">Signal</keyword>
<dbReference type="OrthoDB" id="565904at2759"/>
<dbReference type="Proteomes" id="UP000327044">
    <property type="component" value="Unassembled WGS sequence"/>
</dbReference>